<sequence length="189" mass="21048">MNIPNILTLMRVGLIPIFILLYYLPYHWSYLAAAMVFTLASLTDWLDGYLARKLEQSTPFGAFLDPVADKLMVAVALVLLVQSHANFWVTVSAVVIIGREIVISALREWMAELGARAQVAVSQLGKYKTAMTMVALIVLLANPPVVTYWVVAGYVLLILSAALTLWSMYVYLKAAWPYMSMDVAKKSDK</sequence>
<dbReference type="EMBL" id="LAZR01000283">
    <property type="protein sequence ID" value="KKN77169.1"/>
    <property type="molecule type" value="Genomic_DNA"/>
</dbReference>
<dbReference type="PIRSF" id="PIRSF000847">
    <property type="entry name" value="Phos_ph_gly_syn"/>
    <property type="match status" value="1"/>
</dbReference>
<proteinExistence type="inferred from homology"/>
<dbReference type="GO" id="GO:0005737">
    <property type="term" value="C:cytoplasm"/>
    <property type="evidence" value="ECO:0007669"/>
    <property type="project" value="UniProtKB-ARBA"/>
</dbReference>
<dbReference type="GO" id="GO:0005886">
    <property type="term" value="C:plasma membrane"/>
    <property type="evidence" value="ECO:0007669"/>
    <property type="project" value="TreeGrafter"/>
</dbReference>
<evidence type="ECO:0000256" key="3">
    <source>
        <dbReference type="ARBA" id="ARBA00010441"/>
    </source>
</evidence>
<keyword evidence="5" id="KW-0808">Transferase</keyword>
<evidence type="ECO:0000256" key="4">
    <source>
        <dbReference type="ARBA" id="ARBA00022516"/>
    </source>
</evidence>
<feature type="transmembrane region" description="Helical" evidence="12">
    <location>
        <begin position="151"/>
        <end position="172"/>
    </location>
</feature>
<organism evidence="13">
    <name type="scientific">marine sediment metagenome</name>
    <dbReference type="NCBI Taxonomy" id="412755"/>
    <lineage>
        <taxon>unclassified sequences</taxon>
        <taxon>metagenomes</taxon>
        <taxon>ecological metagenomes</taxon>
    </lineage>
</organism>
<dbReference type="NCBIfam" id="TIGR00560">
    <property type="entry name" value="pgsA"/>
    <property type="match status" value="1"/>
</dbReference>
<comment type="subcellular location">
    <subcellularLocation>
        <location evidence="2">Membrane</location>
        <topology evidence="2">Multi-pass membrane protein</topology>
    </subcellularLocation>
</comment>
<evidence type="ECO:0000256" key="1">
    <source>
        <dbReference type="ARBA" id="ARBA00001936"/>
    </source>
</evidence>
<dbReference type="PANTHER" id="PTHR14269">
    <property type="entry name" value="CDP-DIACYLGLYCEROL--GLYCEROL-3-PHOSPHATE 3-PHOSPHATIDYLTRANSFERASE-RELATED"/>
    <property type="match status" value="1"/>
</dbReference>
<name>A0A0F9TDC0_9ZZZZ</name>
<evidence type="ECO:0008006" key="14">
    <source>
        <dbReference type="Google" id="ProtNLM"/>
    </source>
</evidence>
<protein>
    <recommendedName>
        <fullName evidence="14">CDP-diacylglycerol--glycerol-3-phosphate 3-phosphatidyltransferase</fullName>
    </recommendedName>
</protein>
<dbReference type="Gene3D" id="1.20.120.1760">
    <property type="match status" value="1"/>
</dbReference>
<evidence type="ECO:0000256" key="11">
    <source>
        <dbReference type="ARBA" id="ARBA00023264"/>
    </source>
</evidence>
<evidence type="ECO:0000256" key="9">
    <source>
        <dbReference type="ARBA" id="ARBA00023136"/>
    </source>
</evidence>
<keyword evidence="8" id="KW-0443">Lipid metabolism</keyword>
<keyword evidence="9 12" id="KW-0472">Membrane</keyword>
<dbReference type="PROSITE" id="PS00379">
    <property type="entry name" value="CDP_ALCOHOL_P_TRANSF"/>
    <property type="match status" value="1"/>
</dbReference>
<dbReference type="InterPro" id="IPR048254">
    <property type="entry name" value="CDP_ALCOHOL_P_TRANSF_CS"/>
</dbReference>
<evidence type="ECO:0000256" key="2">
    <source>
        <dbReference type="ARBA" id="ARBA00004141"/>
    </source>
</evidence>
<evidence type="ECO:0000256" key="12">
    <source>
        <dbReference type="SAM" id="Phobius"/>
    </source>
</evidence>
<dbReference type="PANTHER" id="PTHR14269:SF62">
    <property type="entry name" value="CDP-DIACYLGLYCEROL--GLYCEROL-3-PHOSPHATE 3-PHOSPHATIDYLTRANSFERASE 1, CHLOROPLASTIC"/>
    <property type="match status" value="1"/>
</dbReference>
<accession>A0A0F9TDC0</accession>
<dbReference type="InterPro" id="IPR004570">
    <property type="entry name" value="Phosphatidylglycerol_P_synth"/>
</dbReference>
<evidence type="ECO:0000313" key="13">
    <source>
        <dbReference type="EMBL" id="KKN77169.1"/>
    </source>
</evidence>
<comment type="cofactor">
    <cofactor evidence="1">
        <name>Mn(2+)</name>
        <dbReference type="ChEBI" id="CHEBI:29035"/>
    </cofactor>
</comment>
<feature type="transmembrane region" description="Helical" evidence="12">
    <location>
        <begin position="7"/>
        <end position="24"/>
    </location>
</feature>
<evidence type="ECO:0000256" key="8">
    <source>
        <dbReference type="ARBA" id="ARBA00023098"/>
    </source>
</evidence>
<evidence type="ECO:0000256" key="7">
    <source>
        <dbReference type="ARBA" id="ARBA00022989"/>
    </source>
</evidence>
<dbReference type="AlphaFoldDB" id="A0A0F9TDC0"/>
<keyword evidence="10" id="KW-0594">Phospholipid biosynthesis</keyword>
<feature type="transmembrane region" description="Helical" evidence="12">
    <location>
        <begin position="127"/>
        <end position="145"/>
    </location>
</feature>
<dbReference type="GO" id="GO:0036094">
    <property type="term" value="F:small molecule binding"/>
    <property type="evidence" value="ECO:0007669"/>
    <property type="project" value="UniProtKB-ARBA"/>
</dbReference>
<keyword evidence="6 12" id="KW-0812">Transmembrane</keyword>
<keyword evidence="11" id="KW-1208">Phospholipid metabolism</keyword>
<evidence type="ECO:0000256" key="10">
    <source>
        <dbReference type="ARBA" id="ARBA00023209"/>
    </source>
</evidence>
<comment type="similarity">
    <text evidence="3">Belongs to the CDP-alcohol phosphatidyltransferase class-I family.</text>
</comment>
<dbReference type="Pfam" id="PF01066">
    <property type="entry name" value="CDP-OH_P_transf"/>
    <property type="match status" value="1"/>
</dbReference>
<dbReference type="InterPro" id="IPR043130">
    <property type="entry name" value="CDP-OH_PTrfase_TM_dom"/>
</dbReference>
<comment type="caution">
    <text evidence="13">The sequence shown here is derived from an EMBL/GenBank/DDBJ whole genome shotgun (WGS) entry which is preliminary data.</text>
</comment>
<keyword evidence="4" id="KW-0444">Lipid biosynthesis</keyword>
<evidence type="ECO:0000256" key="5">
    <source>
        <dbReference type="ARBA" id="ARBA00022679"/>
    </source>
</evidence>
<dbReference type="InterPro" id="IPR000462">
    <property type="entry name" value="CDP-OH_P_trans"/>
</dbReference>
<reference evidence="13" key="1">
    <citation type="journal article" date="2015" name="Nature">
        <title>Complex archaea that bridge the gap between prokaryotes and eukaryotes.</title>
        <authorList>
            <person name="Spang A."/>
            <person name="Saw J.H."/>
            <person name="Jorgensen S.L."/>
            <person name="Zaremba-Niedzwiedzka K."/>
            <person name="Martijn J."/>
            <person name="Lind A.E."/>
            <person name="van Eijk R."/>
            <person name="Schleper C."/>
            <person name="Guy L."/>
            <person name="Ettema T.J."/>
        </authorList>
    </citation>
    <scope>NUCLEOTIDE SEQUENCE</scope>
</reference>
<dbReference type="GO" id="GO:0008444">
    <property type="term" value="F:CDP-diacylglycerol-glycerol-3-phosphate 3-phosphatidyltransferase activity"/>
    <property type="evidence" value="ECO:0007669"/>
    <property type="project" value="InterPro"/>
</dbReference>
<dbReference type="GO" id="GO:0050793">
    <property type="term" value="P:regulation of developmental process"/>
    <property type="evidence" value="ECO:0007669"/>
    <property type="project" value="UniProtKB-ARBA"/>
</dbReference>
<dbReference type="GO" id="GO:0046474">
    <property type="term" value="P:glycerophospholipid biosynthetic process"/>
    <property type="evidence" value="ECO:0007669"/>
    <property type="project" value="TreeGrafter"/>
</dbReference>
<dbReference type="InterPro" id="IPR050324">
    <property type="entry name" value="CDP-alcohol_PTase-I"/>
</dbReference>
<keyword evidence="7 12" id="KW-1133">Transmembrane helix</keyword>
<dbReference type="FunFam" id="1.20.120.1760:FF:000008">
    <property type="entry name" value="CDP-diacylglycerol--glycerol-3-phosphate 3-phosphatidyltransferase 2"/>
    <property type="match status" value="1"/>
</dbReference>
<gene>
    <name evidence="13" type="ORF">LCGC14_0362610</name>
</gene>
<evidence type="ECO:0000256" key="6">
    <source>
        <dbReference type="ARBA" id="ARBA00022692"/>
    </source>
</evidence>